<evidence type="ECO:0000313" key="1">
    <source>
        <dbReference type="EMBL" id="KAF0042852.1"/>
    </source>
</evidence>
<sequence>MTKMISALAVDRSDRSASGGQYLVFQQQVVKQELGEKYIHVYSFARAAAAQLLSCFVCRLHLAAAVTHSRSNLQLLKAKLSLHTNGRHVTRGLRCGAFVTLSRKSVISLSSQKRLR</sequence>
<comment type="caution">
    <text evidence="1">The sequence shown here is derived from an EMBL/GenBank/DDBJ whole genome shotgun (WGS) entry which is preliminary data.</text>
</comment>
<proteinExistence type="predicted"/>
<protein>
    <submittedName>
        <fullName evidence="1">Uncharacterized protein</fullName>
    </submittedName>
</protein>
<organism evidence="1 2">
    <name type="scientific">Scophthalmus maximus</name>
    <name type="common">Turbot</name>
    <name type="synonym">Psetta maxima</name>
    <dbReference type="NCBI Taxonomy" id="52904"/>
    <lineage>
        <taxon>Eukaryota</taxon>
        <taxon>Metazoa</taxon>
        <taxon>Chordata</taxon>
        <taxon>Craniata</taxon>
        <taxon>Vertebrata</taxon>
        <taxon>Euteleostomi</taxon>
        <taxon>Actinopterygii</taxon>
        <taxon>Neopterygii</taxon>
        <taxon>Teleostei</taxon>
        <taxon>Neoteleostei</taxon>
        <taxon>Acanthomorphata</taxon>
        <taxon>Carangaria</taxon>
        <taxon>Pleuronectiformes</taxon>
        <taxon>Pleuronectoidei</taxon>
        <taxon>Scophthalmidae</taxon>
        <taxon>Scophthalmus</taxon>
    </lineage>
</organism>
<accession>A0A6A4TLI1</accession>
<dbReference type="Proteomes" id="UP000438429">
    <property type="component" value="Unassembled WGS sequence"/>
</dbReference>
<reference evidence="1 2" key="1">
    <citation type="submission" date="2019-06" db="EMBL/GenBank/DDBJ databases">
        <title>Draft genomes of female and male turbot (Scophthalmus maximus).</title>
        <authorList>
            <person name="Xu H."/>
            <person name="Xu X.-W."/>
            <person name="Shao C."/>
            <person name="Chen S."/>
        </authorList>
    </citation>
    <scope>NUCLEOTIDE SEQUENCE [LARGE SCALE GENOMIC DNA]</scope>
    <source>
        <strain evidence="1">Ysfricsl-2016a</strain>
        <tissue evidence="1">Blood</tissue>
    </source>
</reference>
<dbReference type="EMBL" id="VEVO01000004">
    <property type="protein sequence ID" value="KAF0042852.1"/>
    <property type="molecule type" value="Genomic_DNA"/>
</dbReference>
<dbReference type="AlphaFoldDB" id="A0A6A4TLI1"/>
<evidence type="ECO:0000313" key="2">
    <source>
        <dbReference type="Proteomes" id="UP000438429"/>
    </source>
</evidence>
<gene>
    <name evidence="1" type="ORF">F2P81_004189</name>
</gene>
<name>A0A6A4TLI1_SCOMX</name>